<name>A0A6G1I5I1_9PEZI</name>
<gene>
    <name evidence="1" type="ORF">EJ06DRAFT_277944</name>
</gene>
<protein>
    <submittedName>
        <fullName evidence="1">Uncharacterized protein</fullName>
    </submittedName>
</protein>
<sequence length="160" mass="17916">MIALLHSAVFHSHNEPDHCGKIVPHARLFLLQGKVHSKSAWDPLYPSTPLPRLLQYQHYSLPPVRQEYYIPSSPLLYPPKYPTAAAHGKACETHLPSFPPSARITVRLPARCRTCWAATDVAVGSIEVELPGNHNTLPNHDSQLTNPCLFYLALPHWTTC</sequence>
<proteinExistence type="predicted"/>
<reference evidence="1" key="1">
    <citation type="journal article" date="2020" name="Stud. Mycol.">
        <title>101 Dothideomycetes genomes: a test case for predicting lifestyles and emergence of pathogens.</title>
        <authorList>
            <person name="Haridas S."/>
            <person name="Albert R."/>
            <person name="Binder M."/>
            <person name="Bloem J."/>
            <person name="Labutti K."/>
            <person name="Salamov A."/>
            <person name="Andreopoulos B."/>
            <person name="Baker S."/>
            <person name="Barry K."/>
            <person name="Bills G."/>
            <person name="Bluhm B."/>
            <person name="Cannon C."/>
            <person name="Castanera R."/>
            <person name="Culley D."/>
            <person name="Daum C."/>
            <person name="Ezra D."/>
            <person name="Gonzalez J."/>
            <person name="Henrissat B."/>
            <person name="Kuo A."/>
            <person name="Liang C."/>
            <person name="Lipzen A."/>
            <person name="Lutzoni F."/>
            <person name="Magnuson J."/>
            <person name="Mondo S."/>
            <person name="Nolan M."/>
            <person name="Ohm R."/>
            <person name="Pangilinan J."/>
            <person name="Park H.-J."/>
            <person name="Ramirez L."/>
            <person name="Alfaro M."/>
            <person name="Sun H."/>
            <person name="Tritt A."/>
            <person name="Yoshinaga Y."/>
            <person name="Zwiers L.-H."/>
            <person name="Turgeon B."/>
            <person name="Goodwin S."/>
            <person name="Spatafora J."/>
            <person name="Crous P."/>
            <person name="Grigoriev I."/>
        </authorList>
    </citation>
    <scope>NUCLEOTIDE SEQUENCE</scope>
    <source>
        <strain evidence="1">CBS 262.69</strain>
    </source>
</reference>
<dbReference type="Proteomes" id="UP000799640">
    <property type="component" value="Unassembled WGS sequence"/>
</dbReference>
<evidence type="ECO:0000313" key="1">
    <source>
        <dbReference type="EMBL" id="KAF2403444.1"/>
    </source>
</evidence>
<dbReference type="AlphaFoldDB" id="A0A6G1I5I1"/>
<dbReference type="EMBL" id="ML996689">
    <property type="protein sequence ID" value="KAF2403444.1"/>
    <property type="molecule type" value="Genomic_DNA"/>
</dbReference>
<accession>A0A6G1I5I1</accession>
<organism evidence="1 2">
    <name type="scientific">Trichodelitschia bisporula</name>
    <dbReference type="NCBI Taxonomy" id="703511"/>
    <lineage>
        <taxon>Eukaryota</taxon>
        <taxon>Fungi</taxon>
        <taxon>Dikarya</taxon>
        <taxon>Ascomycota</taxon>
        <taxon>Pezizomycotina</taxon>
        <taxon>Dothideomycetes</taxon>
        <taxon>Dothideomycetes incertae sedis</taxon>
        <taxon>Phaeotrichales</taxon>
        <taxon>Phaeotrichaceae</taxon>
        <taxon>Trichodelitschia</taxon>
    </lineage>
</organism>
<evidence type="ECO:0000313" key="2">
    <source>
        <dbReference type="Proteomes" id="UP000799640"/>
    </source>
</evidence>
<keyword evidence="2" id="KW-1185">Reference proteome</keyword>